<evidence type="ECO:0000256" key="1">
    <source>
        <dbReference type="ARBA" id="ARBA00004651"/>
    </source>
</evidence>
<dbReference type="RefSeq" id="WP_270038413.1">
    <property type="nucleotide sequence ID" value="NZ_JAPDOD010000003.1"/>
</dbReference>
<evidence type="ECO:0000256" key="4">
    <source>
        <dbReference type="ARBA" id="ARBA00022679"/>
    </source>
</evidence>
<feature type="transmembrane region" description="Helical" evidence="8">
    <location>
        <begin position="405"/>
        <end position="423"/>
    </location>
</feature>
<feature type="transmembrane region" description="Helical" evidence="8">
    <location>
        <begin position="375"/>
        <end position="393"/>
    </location>
</feature>
<feature type="transmembrane region" description="Helical" evidence="8">
    <location>
        <begin position="149"/>
        <end position="168"/>
    </location>
</feature>
<feature type="transmembrane region" description="Helical" evidence="8">
    <location>
        <begin position="174"/>
        <end position="201"/>
    </location>
</feature>
<dbReference type="InterPro" id="IPR050297">
    <property type="entry name" value="LipidA_mod_glycosyltrf_83"/>
</dbReference>
<dbReference type="GO" id="GO:0016763">
    <property type="term" value="F:pentosyltransferase activity"/>
    <property type="evidence" value="ECO:0007669"/>
    <property type="project" value="TreeGrafter"/>
</dbReference>
<dbReference type="InterPro" id="IPR038731">
    <property type="entry name" value="RgtA/B/C-like"/>
</dbReference>
<feature type="transmembrane region" description="Helical" evidence="8">
    <location>
        <begin position="345"/>
        <end position="363"/>
    </location>
</feature>
<gene>
    <name evidence="10" type="ORF">OM076_05220</name>
</gene>
<feature type="transmembrane region" description="Helical" evidence="8">
    <location>
        <begin position="213"/>
        <end position="232"/>
    </location>
</feature>
<evidence type="ECO:0000313" key="11">
    <source>
        <dbReference type="Proteomes" id="UP001149140"/>
    </source>
</evidence>
<evidence type="ECO:0000256" key="6">
    <source>
        <dbReference type="ARBA" id="ARBA00022989"/>
    </source>
</evidence>
<feature type="transmembrane region" description="Helical" evidence="8">
    <location>
        <begin position="95"/>
        <end position="116"/>
    </location>
</feature>
<dbReference type="PANTHER" id="PTHR33908">
    <property type="entry name" value="MANNOSYLTRANSFERASE YKCB-RELATED"/>
    <property type="match status" value="1"/>
</dbReference>
<evidence type="ECO:0000313" key="10">
    <source>
        <dbReference type="EMBL" id="MDA0159653.1"/>
    </source>
</evidence>
<organism evidence="10 11">
    <name type="scientific">Solirubrobacter ginsenosidimutans</name>
    <dbReference type="NCBI Taxonomy" id="490573"/>
    <lineage>
        <taxon>Bacteria</taxon>
        <taxon>Bacillati</taxon>
        <taxon>Actinomycetota</taxon>
        <taxon>Thermoleophilia</taxon>
        <taxon>Solirubrobacterales</taxon>
        <taxon>Solirubrobacteraceae</taxon>
        <taxon>Solirubrobacter</taxon>
    </lineage>
</organism>
<evidence type="ECO:0000256" key="5">
    <source>
        <dbReference type="ARBA" id="ARBA00022692"/>
    </source>
</evidence>
<feature type="transmembrane region" description="Helical" evidence="8">
    <location>
        <begin position="6"/>
        <end position="26"/>
    </location>
</feature>
<keyword evidence="6 8" id="KW-1133">Transmembrane helix</keyword>
<name>A0A9X3MTX6_9ACTN</name>
<feature type="domain" description="Glycosyltransferase RgtA/B/C/D-like" evidence="9">
    <location>
        <begin position="67"/>
        <end position="231"/>
    </location>
</feature>
<dbReference type="EMBL" id="JAPDOD010000003">
    <property type="protein sequence ID" value="MDA0159653.1"/>
    <property type="molecule type" value="Genomic_DNA"/>
</dbReference>
<evidence type="ECO:0000256" key="2">
    <source>
        <dbReference type="ARBA" id="ARBA00022475"/>
    </source>
</evidence>
<dbReference type="Pfam" id="PF13231">
    <property type="entry name" value="PMT_2"/>
    <property type="match status" value="1"/>
</dbReference>
<accession>A0A9X3MTX6</accession>
<keyword evidence="5 8" id="KW-0812">Transmembrane</keyword>
<evidence type="ECO:0000256" key="7">
    <source>
        <dbReference type="ARBA" id="ARBA00023136"/>
    </source>
</evidence>
<keyword evidence="3 10" id="KW-0328">Glycosyltransferase</keyword>
<reference evidence="10" key="1">
    <citation type="submission" date="2022-10" db="EMBL/GenBank/DDBJ databases">
        <title>The WGS of Solirubrobacter ginsenosidimutans DSM 21036.</title>
        <authorList>
            <person name="Jiang Z."/>
        </authorList>
    </citation>
    <scope>NUCLEOTIDE SEQUENCE</scope>
    <source>
        <strain evidence="10">DSM 21036</strain>
    </source>
</reference>
<sequence length="435" mass="47255">MQASTVRYGIAVVAVLFAAFGLRVAYMELTPDYRIVNDAVDYDTHAVSIAIGDGFSKRLTGKPTAFRPPGYPYLLGGAYRVFGVAQRPDGDRIRVARWLGAVLGTLGVALVGLLAVRLLGRATGLAAMVLAAVYVPAILVSEALMSEQLFVVLMLAALVAALHVRRSAHPNATALLAGVLAGLAILTRANGLILLGPLVFAVWAAPRWSWRSVGPPAVLVAVALATVAPWTIRNAVELHAFVPVSTQLGWALAGTYNDEARNDHVNPGSWRSLRRVPEYKPLVANFPTVPEIVMERNLSRAGREFIRRHPGYLATVAYWNTRRLFDVANWRWSRHTASTISVGPGWADAGVISFWVFAVLALAGATRRAARDVPWFVWAMPIVMYLSVIFLAAETPRYRAPLDPFIVLLAAIAVNAALTSRWAKTTSGRSCSTWR</sequence>
<evidence type="ECO:0000256" key="8">
    <source>
        <dbReference type="SAM" id="Phobius"/>
    </source>
</evidence>
<keyword evidence="4 10" id="KW-0808">Transferase</keyword>
<dbReference type="PANTHER" id="PTHR33908:SF11">
    <property type="entry name" value="MEMBRANE PROTEIN"/>
    <property type="match status" value="1"/>
</dbReference>
<keyword evidence="2" id="KW-1003">Cell membrane</keyword>
<dbReference type="Proteomes" id="UP001149140">
    <property type="component" value="Unassembled WGS sequence"/>
</dbReference>
<keyword evidence="11" id="KW-1185">Reference proteome</keyword>
<dbReference type="GO" id="GO:0009103">
    <property type="term" value="P:lipopolysaccharide biosynthetic process"/>
    <property type="evidence" value="ECO:0007669"/>
    <property type="project" value="UniProtKB-ARBA"/>
</dbReference>
<proteinExistence type="predicted"/>
<feature type="transmembrane region" description="Helical" evidence="8">
    <location>
        <begin position="122"/>
        <end position="140"/>
    </location>
</feature>
<comment type="subcellular location">
    <subcellularLocation>
        <location evidence="1">Cell membrane</location>
        <topology evidence="1">Multi-pass membrane protein</topology>
    </subcellularLocation>
</comment>
<protein>
    <submittedName>
        <fullName evidence="10">Glycosyltransferase family 39 protein</fullName>
        <ecNumber evidence="10">2.4.-.-</ecNumber>
    </submittedName>
</protein>
<keyword evidence="7 8" id="KW-0472">Membrane</keyword>
<comment type="caution">
    <text evidence="10">The sequence shown here is derived from an EMBL/GenBank/DDBJ whole genome shotgun (WGS) entry which is preliminary data.</text>
</comment>
<evidence type="ECO:0000259" key="9">
    <source>
        <dbReference type="Pfam" id="PF13231"/>
    </source>
</evidence>
<dbReference type="GO" id="GO:0005886">
    <property type="term" value="C:plasma membrane"/>
    <property type="evidence" value="ECO:0007669"/>
    <property type="project" value="UniProtKB-SubCell"/>
</dbReference>
<evidence type="ECO:0000256" key="3">
    <source>
        <dbReference type="ARBA" id="ARBA00022676"/>
    </source>
</evidence>
<dbReference type="EC" id="2.4.-.-" evidence="10"/>
<dbReference type="AlphaFoldDB" id="A0A9X3MTX6"/>